<dbReference type="Gene3D" id="6.10.250.3150">
    <property type="match status" value="1"/>
</dbReference>
<evidence type="ECO:0000256" key="5">
    <source>
        <dbReference type="ARBA" id="ARBA00022807"/>
    </source>
</evidence>
<evidence type="ECO:0000256" key="3">
    <source>
        <dbReference type="ARBA" id="ARBA00022729"/>
    </source>
</evidence>
<dbReference type="InterPro" id="IPR051202">
    <property type="entry name" value="Peptidase_C40"/>
</dbReference>
<dbReference type="InterPro" id="IPR038765">
    <property type="entry name" value="Papain-like_cys_pep_sf"/>
</dbReference>
<evidence type="ECO:0000256" key="4">
    <source>
        <dbReference type="ARBA" id="ARBA00022801"/>
    </source>
</evidence>
<feature type="signal peptide" evidence="7">
    <location>
        <begin position="1"/>
        <end position="26"/>
    </location>
</feature>
<dbReference type="PATRIC" id="fig|263475.3.peg.2155"/>
<evidence type="ECO:0000256" key="7">
    <source>
        <dbReference type="SAM" id="SignalP"/>
    </source>
</evidence>
<dbReference type="Proteomes" id="UP000036867">
    <property type="component" value="Unassembled WGS sequence"/>
</dbReference>
<evidence type="ECO:0000259" key="8">
    <source>
        <dbReference type="PROSITE" id="PS51935"/>
    </source>
</evidence>
<dbReference type="PROSITE" id="PS51935">
    <property type="entry name" value="NLPC_P60"/>
    <property type="match status" value="1"/>
</dbReference>
<reference evidence="10" key="1">
    <citation type="submission" date="2015-08" db="EMBL/GenBank/DDBJ databases">
        <title>Fjat-10028 dsm 16317.</title>
        <authorList>
            <person name="Liu B."/>
            <person name="Wang J."/>
            <person name="Zhu Y."/>
            <person name="Liu G."/>
            <person name="Chen Q."/>
            <person name="Chen Z."/>
            <person name="Lan J."/>
            <person name="Che J."/>
            <person name="Ge C."/>
            <person name="Shi H."/>
            <person name="Pan Z."/>
            <person name="Liu X."/>
        </authorList>
    </citation>
    <scope>NUCLEOTIDE SEQUENCE [LARGE SCALE GENOMIC DNA]</scope>
    <source>
        <strain evidence="10">DSM 16317</strain>
    </source>
</reference>
<evidence type="ECO:0000256" key="1">
    <source>
        <dbReference type="ARBA" id="ARBA00007074"/>
    </source>
</evidence>
<keyword evidence="6" id="KW-0175">Coiled coil</keyword>
<evidence type="ECO:0000256" key="6">
    <source>
        <dbReference type="SAM" id="Coils"/>
    </source>
</evidence>
<dbReference type="PANTHER" id="PTHR47053:SF1">
    <property type="entry name" value="MUREIN DD-ENDOPEPTIDASE MEPH-RELATED"/>
    <property type="match status" value="1"/>
</dbReference>
<keyword evidence="2" id="KW-0645">Protease</keyword>
<dbReference type="RefSeq" id="WP_169786335.1">
    <property type="nucleotide sequence ID" value="NZ_LILB01000001.1"/>
</dbReference>
<dbReference type="GeneID" id="301136143"/>
<feature type="chain" id="PRO_5005603496" description="NlpC/P60 domain-containing protein" evidence="7">
    <location>
        <begin position="27"/>
        <end position="380"/>
    </location>
</feature>
<accession>A0A0M0LMZ8</accession>
<evidence type="ECO:0000256" key="2">
    <source>
        <dbReference type="ARBA" id="ARBA00022670"/>
    </source>
</evidence>
<dbReference type="PANTHER" id="PTHR47053">
    <property type="entry name" value="MUREIN DD-ENDOPEPTIDASE MEPH-RELATED"/>
    <property type="match status" value="1"/>
</dbReference>
<dbReference type="Pfam" id="PF00877">
    <property type="entry name" value="NLPC_P60"/>
    <property type="match status" value="1"/>
</dbReference>
<protein>
    <recommendedName>
        <fullName evidence="8">NlpC/P60 domain-containing protein</fullName>
    </recommendedName>
</protein>
<keyword evidence="5" id="KW-0788">Thiol protease</keyword>
<proteinExistence type="inferred from homology"/>
<feature type="coiled-coil region" evidence="6">
    <location>
        <begin position="163"/>
        <end position="225"/>
    </location>
</feature>
<dbReference type="GO" id="GO:0006508">
    <property type="term" value="P:proteolysis"/>
    <property type="evidence" value="ECO:0007669"/>
    <property type="project" value="UniProtKB-KW"/>
</dbReference>
<organism evidence="9 10">
    <name type="scientific">Viridibacillus arvi</name>
    <dbReference type="NCBI Taxonomy" id="263475"/>
    <lineage>
        <taxon>Bacteria</taxon>
        <taxon>Bacillati</taxon>
        <taxon>Bacillota</taxon>
        <taxon>Bacilli</taxon>
        <taxon>Bacillales</taxon>
        <taxon>Caryophanaceae</taxon>
        <taxon>Viridibacillus</taxon>
    </lineage>
</organism>
<comment type="caution">
    <text evidence="9">The sequence shown here is derived from an EMBL/GenBank/DDBJ whole genome shotgun (WGS) entry which is preliminary data.</text>
</comment>
<keyword evidence="4" id="KW-0378">Hydrolase</keyword>
<feature type="coiled-coil region" evidence="6">
    <location>
        <begin position="41"/>
        <end position="89"/>
    </location>
</feature>
<evidence type="ECO:0000313" key="10">
    <source>
        <dbReference type="Proteomes" id="UP000036867"/>
    </source>
</evidence>
<keyword evidence="10" id="KW-1185">Reference proteome</keyword>
<dbReference type="SUPFAM" id="SSF54001">
    <property type="entry name" value="Cysteine proteinases"/>
    <property type="match status" value="1"/>
</dbReference>
<dbReference type="AlphaFoldDB" id="A0A0M0LMZ8"/>
<dbReference type="EMBL" id="LILB01000001">
    <property type="protein sequence ID" value="KOO52419.1"/>
    <property type="molecule type" value="Genomic_DNA"/>
</dbReference>
<feature type="domain" description="NlpC/P60" evidence="8">
    <location>
        <begin position="265"/>
        <end position="380"/>
    </location>
</feature>
<dbReference type="InterPro" id="IPR057309">
    <property type="entry name" value="PcsB_CC"/>
</dbReference>
<dbReference type="Gene3D" id="3.90.1720.10">
    <property type="entry name" value="endopeptidase domain like (from Nostoc punctiforme)"/>
    <property type="match status" value="1"/>
</dbReference>
<keyword evidence="3 7" id="KW-0732">Signal</keyword>
<dbReference type="STRING" id="263475.AMD00_08490"/>
<name>A0A0M0LMZ8_9BACL</name>
<dbReference type="InterPro" id="IPR000064">
    <property type="entry name" value="NLP_P60_dom"/>
</dbReference>
<sequence length="380" mass="42046">MKKIFKNMLAITVLVAALLQVSPSYASPSNDSAPTKAEQKALKLEQKIQKIDNSIIEAMDKVDRLNKKIKNSNEKITQTKKDIKQTQTEYEFRKTLYEERLRDIQGESKSAFMLYADVLLSSDGMSDFIDRTTAVTQILNSDQSLMTELNEKEDKLITSKTSLDKINKELKKDKKDIAKEMKQIKKDKKKIVSKLKATKKTIKEEKAAKKAAKAAQKRAEKAVREAVKTASNDDEKSVSLSPVVNITKTSNKNDVLNLTNQKPSGGDASGLIGYAKNFLGVPYVWGGTSPSGFDCSGLMQYVYRSEGISLPRTSSQQQNAGTRISPNDVQPGDLVFFGSPAYHVGMYIGNGQWLHAPQTGDVVKIASYNPSSFSSAARVR</sequence>
<gene>
    <name evidence="9" type="ORF">AMD00_08490</name>
</gene>
<dbReference type="GO" id="GO:0008234">
    <property type="term" value="F:cysteine-type peptidase activity"/>
    <property type="evidence" value="ECO:0007669"/>
    <property type="project" value="UniProtKB-KW"/>
</dbReference>
<comment type="similarity">
    <text evidence="1">Belongs to the peptidase C40 family.</text>
</comment>
<dbReference type="Pfam" id="PF24568">
    <property type="entry name" value="CC_PcsB"/>
    <property type="match status" value="1"/>
</dbReference>
<evidence type="ECO:0000313" key="9">
    <source>
        <dbReference type="EMBL" id="KOO52419.1"/>
    </source>
</evidence>